<evidence type="ECO:0000313" key="9">
    <source>
        <dbReference type="Proteomes" id="UP000504615"/>
    </source>
</evidence>
<evidence type="ECO:0000256" key="6">
    <source>
        <dbReference type="SAM" id="MobiDB-lite"/>
    </source>
</evidence>
<evidence type="ECO:0000256" key="5">
    <source>
        <dbReference type="ARBA" id="ARBA00023136"/>
    </source>
</evidence>
<evidence type="ECO:0000256" key="1">
    <source>
        <dbReference type="ARBA" id="ARBA00004141"/>
    </source>
</evidence>
<dbReference type="PANTHER" id="PTHR23302:SF40">
    <property type="entry name" value="TRANSMEMBRANE CHANNEL-LIKE PROTEIN"/>
    <property type="match status" value="1"/>
</dbReference>
<comment type="similarity">
    <text evidence="2">Belongs to the TMC family.</text>
</comment>
<keyword evidence="9" id="KW-1185">Reference proteome</keyword>
<evidence type="ECO:0000259" key="8">
    <source>
        <dbReference type="Pfam" id="PF07810"/>
    </source>
</evidence>
<feature type="transmembrane region" description="Helical" evidence="7">
    <location>
        <begin position="144"/>
        <end position="164"/>
    </location>
</feature>
<feature type="region of interest" description="Disordered" evidence="6">
    <location>
        <begin position="719"/>
        <end position="771"/>
    </location>
</feature>
<dbReference type="RefSeq" id="XP_025075540.1">
    <property type="nucleotide sequence ID" value="XM_025219755.1"/>
</dbReference>
<organism evidence="9 10">
    <name type="scientific">Pogonomyrmex barbatus</name>
    <name type="common">red harvester ant</name>
    <dbReference type="NCBI Taxonomy" id="144034"/>
    <lineage>
        <taxon>Eukaryota</taxon>
        <taxon>Metazoa</taxon>
        <taxon>Ecdysozoa</taxon>
        <taxon>Arthropoda</taxon>
        <taxon>Hexapoda</taxon>
        <taxon>Insecta</taxon>
        <taxon>Pterygota</taxon>
        <taxon>Neoptera</taxon>
        <taxon>Endopterygota</taxon>
        <taxon>Hymenoptera</taxon>
        <taxon>Apocrita</taxon>
        <taxon>Aculeata</taxon>
        <taxon>Formicoidea</taxon>
        <taxon>Formicidae</taxon>
        <taxon>Myrmicinae</taxon>
        <taxon>Pogonomyrmex</taxon>
    </lineage>
</organism>
<name>A0A8N1S9P0_9HYME</name>
<comment type="subcellular location">
    <subcellularLocation>
        <location evidence="1">Membrane</location>
        <topology evidence="1">Multi-pass membrane protein</topology>
    </subcellularLocation>
</comment>
<feature type="transmembrane region" description="Helical" evidence="7">
    <location>
        <begin position="610"/>
        <end position="632"/>
    </location>
</feature>
<protein>
    <submittedName>
        <fullName evidence="10">Transmembrane channel-like protein 1</fullName>
    </submittedName>
</protein>
<evidence type="ECO:0000256" key="7">
    <source>
        <dbReference type="SAM" id="Phobius"/>
    </source>
</evidence>
<dbReference type="PANTHER" id="PTHR23302">
    <property type="entry name" value="TRANSMEMBRANE CHANNEL-RELATED"/>
    <property type="match status" value="1"/>
</dbReference>
<feature type="transmembrane region" description="Helical" evidence="7">
    <location>
        <begin position="110"/>
        <end position="132"/>
    </location>
</feature>
<evidence type="ECO:0000256" key="4">
    <source>
        <dbReference type="ARBA" id="ARBA00022989"/>
    </source>
</evidence>
<feature type="domain" description="TMC" evidence="8">
    <location>
        <begin position="430"/>
        <end position="545"/>
    </location>
</feature>
<dbReference type="Proteomes" id="UP000504615">
    <property type="component" value="Unplaced"/>
</dbReference>
<dbReference type="OrthoDB" id="5831905at2759"/>
<dbReference type="Pfam" id="PF07810">
    <property type="entry name" value="TMC"/>
    <property type="match status" value="1"/>
</dbReference>
<keyword evidence="4 7" id="KW-1133">Transmembrane helix</keyword>
<sequence>MAENSRLSKLTEKEDEYVFSWKLFTGWDFMIGNPETAHNRTGSIILGFKEALLEEAERQKDERNWRIISIRIFVNVAVLSLLALSAYAVIEVVGRSTTDIESQNWWRQNEITIVMSLITYLFPIFFEILGFLESYHPRKQLRMQLARIMVLNLLNLYSLIFALFRKINTMKDDLRLLKPTNTTCNYTATPCRNDLIRMQQIATLASLSLVLTSNVTHSHAKREISESTLPSIRRETYFLNPLLEFNYTDYNDYSSADYDNYRFETSNSDDTFSTMSYYEEQSTKSVNDSEVRYAASSIDNFVTDSTSTEYFYTDSNLSQDETTTTIESNTMRTVLSSIIDFDGFSEKATTTSSSLGNKTSTVKIFNVTTATVDATRVTTYIPKSSSSNEPIHRYVNRCYIEVCNITSSENLVTSLKQLDPRTRKRLRRLCWETMFGQELAKLTVMDLILTIMATLSMDFFRAVFVRFMNNCWCWDLEKQFPQYGDFKIAENILHLVNNQGMVWMGMFFSPGLTVLNLFKLGVLMYLRSWAVLTCNVPHEVVFRASRSNNFYFALLLTMLFLCVLPVGYAIVWVEPSWHCGPFSGYKRIYNLATQSLISSLPQPIQRCLDYVASPGIVIPLIVLMTLIIYYMASLAGSLREANNDLKLQLRHERREERRKLFKIAEKRQNVAETPLSRWKKILPALPQARKTQNSEITQNNLDDVEITIGNLKDTMNNKQLTNDTEEVSRHDQISSDYNNEKRTKVKDDLKLNDTPPNKRPTSFVGCSWDSQSSGQSVIIPEIQVNEDEEKDIHSDVYTNVELTNVSENGDREIT</sequence>
<evidence type="ECO:0000256" key="2">
    <source>
        <dbReference type="ARBA" id="ARBA00006510"/>
    </source>
</evidence>
<feature type="transmembrane region" description="Helical" evidence="7">
    <location>
        <begin position="68"/>
        <end position="90"/>
    </location>
</feature>
<keyword evidence="3 7" id="KW-0812">Transmembrane</keyword>
<feature type="compositionally biased region" description="Basic and acidic residues" evidence="6">
    <location>
        <begin position="726"/>
        <end position="751"/>
    </location>
</feature>
<gene>
    <name evidence="10" type="primary">LOC105432937</name>
</gene>
<dbReference type="GeneID" id="105432937"/>
<keyword evidence="5 7" id="KW-0472">Membrane</keyword>
<dbReference type="GO" id="GO:0008381">
    <property type="term" value="F:mechanosensitive monoatomic ion channel activity"/>
    <property type="evidence" value="ECO:0007669"/>
    <property type="project" value="TreeGrafter"/>
</dbReference>
<feature type="transmembrane region" description="Helical" evidence="7">
    <location>
        <begin position="550"/>
        <end position="573"/>
    </location>
</feature>
<accession>A0A8N1S9P0</accession>
<feature type="transmembrane region" description="Helical" evidence="7">
    <location>
        <begin position="500"/>
        <end position="518"/>
    </location>
</feature>
<dbReference type="InterPro" id="IPR012496">
    <property type="entry name" value="TMC_dom"/>
</dbReference>
<reference evidence="10" key="1">
    <citation type="submission" date="2025-08" db="UniProtKB">
        <authorList>
            <consortium name="RefSeq"/>
        </authorList>
    </citation>
    <scope>IDENTIFICATION</scope>
</reference>
<dbReference type="AlphaFoldDB" id="A0A8N1S9P0"/>
<dbReference type="InterPro" id="IPR038900">
    <property type="entry name" value="TMC"/>
</dbReference>
<evidence type="ECO:0000256" key="3">
    <source>
        <dbReference type="ARBA" id="ARBA00022692"/>
    </source>
</evidence>
<dbReference type="GO" id="GO:0005886">
    <property type="term" value="C:plasma membrane"/>
    <property type="evidence" value="ECO:0007669"/>
    <property type="project" value="InterPro"/>
</dbReference>
<proteinExistence type="inferred from homology"/>
<evidence type="ECO:0000313" key="10">
    <source>
        <dbReference type="RefSeq" id="XP_025075540.1"/>
    </source>
</evidence>